<name>A0A2K3NE49_TRIPR</name>
<evidence type="ECO:0000313" key="2">
    <source>
        <dbReference type="Proteomes" id="UP000236291"/>
    </source>
</evidence>
<evidence type="ECO:0000313" key="1">
    <source>
        <dbReference type="EMBL" id="PNY01311.1"/>
    </source>
</evidence>
<feature type="non-terminal residue" evidence="1">
    <location>
        <position position="40"/>
    </location>
</feature>
<dbReference type="Proteomes" id="UP000236291">
    <property type="component" value="Unassembled WGS sequence"/>
</dbReference>
<reference evidence="1 2" key="2">
    <citation type="journal article" date="2017" name="Front. Plant Sci.">
        <title>Gene Classification and Mining of Molecular Markers Useful in Red Clover (Trifolium pratense) Breeding.</title>
        <authorList>
            <person name="Istvanek J."/>
            <person name="Dluhosova J."/>
            <person name="Dluhos P."/>
            <person name="Patkova L."/>
            <person name="Nedelnik J."/>
            <person name="Repkova J."/>
        </authorList>
    </citation>
    <scope>NUCLEOTIDE SEQUENCE [LARGE SCALE GENOMIC DNA]</scope>
    <source>
        <strain evidence="2">cv. Tatra</strain>
        <tissue evidence="1">Young leaves</tissue>
    </source>
</reference>
<sequence>MDRSDTSGFVSGGCSVVHNIWIMDLNEKAVLFPNDAELRI</sequence>
<proteinExistence type="predicted"/>
<accession>A0A2K3NE49</accession>
<comment type="caution">
    <text evidence="1">The sequence shown here is derived from an EMBL/GenBank/DDBJ whole genome shotgun (WGS) entry which is preliminary data.</text>
</comment>
<reference evidence="1 2" key="1">
    <citation type="journal article" date="2014" name="Am. J. Bot.">
        <title>Genome assembly and annotation for red clover (Trifolium pratense; Fabaceae).</title>
        <authorList>
            <person name="Istvanek J."/>
            <person name="Jaros M."/>
            <person name="Krenek A."/>
            <person name="Repkova J."/>
        </authorList>
    </citation>
    <scope>NUCLEOTIDE SEQUENCE [LARGE SCALE GENOMIC DNA]</scope>
    <source>
        <strain evidence="2">cv. Tatra</strain>
        <tissue evidence="1">Young leaves</tissue>
    </source>
</reference>
<dbReference type="EMBL" id="ASHM01019951">
    <property type="protein sequence ID" value="PNY01311.1"/>
    <property type="molecule type" value="Genomic_DNA"/>
</dbReference>
<dbReference type="AlphaFoldDB" id="A0A2K3NE49"/>
<organism evidence="1 2">
    <name type="scientific">Trifolium pratense</name>
    <name type="common">Red clover</name>
    <dbReference type="NCBI Taxonomy" id="57577"/>
    <lineage>
        <taxon>Eukaryota</taxon>
        <taxon>Viridiplantae</taxon>
        <taxon>Streptophyta</taxon>
        <taxon>Embryophyta</taxon>
        <taxon>Tracheophyta</taxon>
        <taxon>Spermatophyta</taxon>
        <taxon>Magnoliopsida</taxon>
        <taxon>eudicotyledons</taxon>
        <taxon>Gunneridae</taxon>
        <taxon>Pentapetalae</taxon>
        <taxon>rosids</taxon>
        <taxon>fabids</taxon>
        <taxon>Fabales</taxon>
        <taxon>Fabaceae</taxon>
        <taxon>Papilionoideae</taxon>
        <taxon>50 kb inversion clade</taxon>
        <taxon>NPAAA clade</taxon>
        <taxon>Hologalegina</taxon>
        <taxon>IRL clade</taxon>
        <taxon>Trifolieae</taxon>
        <taxon>Trifolium</taxon>
    </lineage>
</organism>
<protein>
    <submittedName>
        <fullName evidence="1">Uncharacterized protein</fullName>
    </submittedName>
</protein>
<gene>
    <name evidence="1" type="ORF">L195_g024603</name>
</gene>